<feature type="region of interest" description="Disordered" evidence="1">
    <location>
        <begin position="166"/>
        <end position="194"/>
    </location>
</feature>
<comment type="caution">
    <text evidence="2">The sequence shown here is derived from an EMBL/GenBank/DDBJ whole genome shotgun (WGS) entry which is preliminary data.</text>
</comment>
<name>A0A6G1BU06_9ORYZ</name>
<protein>
    <submittedName>
        <fullName evidence="2">Uncharacterized protein</fullName>
    </submittedName>
</protein>
<dbReference type="EMBL" id="SPHZ02000011">
    <property type="protein sequence ID" value="KAF0891237.1"/>
    <property type="molecule type" value="Genomic_DNA"/>
</dbReference>
<accession>A0A6G1BU06</accession>
<proteinExistence type="predicted"/>
<feature type="compositionally biased region" description="Basic and acidic residues" evidence="1">
    <location>
        <begin position="181"/>
        <end position="194"/>
    </location>
</feature>
<gene>
    <name evidence="2" type="ORF">E2562_009415</name>
</gene>
<feature type="region of interest" description="Disordered" evidence="1">
    <location>
        <begin position="83"/>
        <end position="103"/>
    </location>
</feature>
<keyword evidence="3" id="KW-1185">Reference proteome</keyword>
<evidence type="ECO:0000313" key="3">
    <source>
        <dbReference type="Proteomes" id="UP000479710"/>
    </source>
</evidence>
<evidence type="ECO:0000256" key="1">
    <source>
        <dbReference type="SAM" id="MobiDB-lite"/>
    </source>
</evidence>
<evidence type="ECO:0000313" key="2">
    <source>
        <dbReference type="EMBL" id="KAF0891237.1"/>
    </source>
</evidence>
<sequence length="194" mass="20441">MVVVKQAPPLELETDEEAGAVGRALSDHPGPFRDGTLPPPNFPPESDATAEEHEIVAAATRGWAEGLARGTPPSPAIVGHLRHHPPSPPAEPPPSFDCATGSRSPSTIVATRCGGGMTAAFALDLEVRLHHLVEHHCPHPPPLILPRLSRCGHLHHRACRCAVEEEKGGVASGAGEELEGEEARRRASTGKEKG</sequence>
<dbReference type="AlphaFoldDB" id="A0A6G1BU06"/>
<feature type="compositionally biased region" description="Pro residues" evidence="1">
    <location>
        <begin position="86"/>
        <end position="95"/>
    </location>
</feature>
<feature type="region of interest" description="Disordered" evidence="1">
    <location>
        <begin position="1"/>
        <end position="49"/>
    </location>
</feature>
<dbReference type="Proteomes" id="UP000479710">
    <property type="component" value="Unassembled WGS sequence"/>
</dbReference>
<organism evidence="2 3">
    <name type="scientific">Oryza meyeriana var. granulata</name>
    <dbReference type="NCBI Taxonomy" id="110450"/>
    <lineage>
        <taxon>Eukaryota</taxon>
        <taxon>Viridiplantae</taxon>
        <taxon>Streptophyta</taxon>
        <taxon>Embryophyta</taxon>
        <taxon>Tracheophyta</taxon>
        <taxon>Spermatophyta</taxon>
        <taxon>Magnoliopsida</taxon>
        <taxon>Liliopsida</taxon>
        <taxon>Poales</taxon>
        <taxon>Poaceae</taxon>
        <taxon>BOP clade</taxon>
        <taxon>Oryzoideae</taxon>
        <taxon>Oryzeae</taxon>
        <taxon>Oryzinae</taxon>
        <taxon>Oryza</taxon>
        <taxon>Oryza meyeriana</taxon>
    </lineage>
</organism>
<reference evidence="2 3" key="1">
    <citation type="submission" date="2019-11" db="EMBL/GenBank/DDBJ databases">
        <title>Whole genome sequence of Oryza granulata.</title>
        <authorList>
            <person name="Li W."/>
        </authorList>
    </citation>
    <scope>NUCLEOTIDE SEQUENCE [LARGE SCALE GENOMIC DNA]</scope>
    <source>
        <strain evidence="3">cv. Menghai</strain>
        <tissue evidence="2">Leaf</tissue>
    </source>
</reference>